<organism evidence="2 3">
    <name type="scientific">Papilio machaon</name>
    <name type="common">Old World swallowtail butterfly</name>
    <dbReference type="NCBI Taxonomy" id="76193"/>
    <lineage>
        <taxon>Eukaryota</taxon>
        <taxon>Metazoa</taxon>
        <taxon>Ecdysozoa</taxon>
        <taxon>Arthropoda</taxon>
        <taxon>Hexapoda</taxon>
        <taxon>Insecta</taxon>
        <taxon>Pterygota</taxon>
        <taxon>Neoptera</taxon>
        <taxon>Endopterygota</taxon>
        <taxon>Lepidoptera</taxon>
        <taxon>Glossata</taxon>
        <taxon>Ditrysia</taxon>
        <taxon>Papilionoidea</taxon>
        <taxon>Papilionidae</taxon>
        <taxon>Papilioninae</taxon>
        <taxon>Papilio</taxon>
    </lineage>
</organism>
<accession>A0A0N0PE52</accession>
<evidence type="ECO:0000313" key="2">
    <source>
        <dbReference type="EMBL" id="KPJ18006.1"/>
    </source>
</evidence>
<dbReference type="InParanoid" id="A0A0N0PE52"/>
<dbReference type="AlphaFoldDB" id="A0A0N0PE52"/>
<reference evidence="2 3" key="1">
    <citation type="journal article" date="2015" name="Nat. Commun.">
        <title>Outbred genome sequencing and CRISPR/Cas9 gene editing in butterflies.</title>
        <authorList>
            <person name="Li X."/>
            <person name="Fan D."/>
            <person name="Zhang W."/>
            <person name="Liu G."/>
            <person name="Zhang L."/>
            <person name="Zhao L."/>
            <person name="Fang X."/>
            <person name="Chen L."/>
            <person name="Dong Y."/>
            <person name="Chen Y."/>
            <person name="Ding Y."/>
            <person name="Zhao R."/>
            <person name="Feng M."/>
            <person name="Zhu Y."/>
            <person name="Feng Y."/>
            <person name="Jiang X."/>
            <person name="Zhu D."/>
            <person name="Xiang H."/>
            <person name="Feng X."/>
            <person name="Li S."/>
            <person name="Wang J."/>
            <person name="Zhang G."/>
            <person name="Kronforst M.R."/>
            <person name="Wang W."/>
        </authorList>
    </citation>
    <scope>NUCLEOTIDE SEQUENCE [LARGE SCALE GENOMIC DNA]</scope>
    <source>
        <strain evidence="2">Ya'a_city_454_Pm</strain>
        <tissue evidence="2">Whole body</tissue>
    </source>
</reference>
<keyword evidence="3" id="KW-1185">Reference proteome</keyword>
<dbReference type="EMBL" id="KQ460047">
    <property type="protein sequence ID" value="KPJ18006.1"/>
    <property type="molecule type" value="Genomic_DNA"/>
</dbReference>
<dbReference type="Proteomes" id="UP000053240">
    <property type="component" value="Unassembled WGS sequence"/>
</dbReference>
<evidence type="ECO:0000313" key="3">
    <source>
        <dbReference type="Proteomes" id="UP000053240"/>
    </source>
</evidence>
<evidence type="ECO:0000256" key="1">
    <source>
        <dbReference type="SAM" id="MobiDB-lite"/>
    </source>
</evidence>
<gene>
    <name evidence="2" type="ORF">RR48_02777</name>
</gene>
<feature type="compositionally biased region" description="Basic and acidic residues" evidence="1">
    <location>
        <begin position="151"/>
        <end position="168"/>
    </location>
</feature>
<name>A0A0N0PE52_PAPMA</name>
<feature type="region of interest" description="Disordered" evidence="1">
    <location>
        <begin position="134"/>
        <end position="168"/>
    </location>
</feature>
<proteinExistence type="predicted"/>
<protein>
    <submittedName>
        <fullName evidence="2">Uncharacterized protein</fullName>
    </submittedName>
</protein>
<sequence>MNKYNAYMDNIKKSKRIALDLIEDTKDVIETDVSSPIYNKVKLKGTPVSDEFNVPSTSQEIQKKPKEYVKYGKITFNTTAILHHYPQMQNKDCTERCALRKTAATKKVDLNLKDDKKADNNNGVKSIETVITVEEERDSDNNNESTNVTVESKDESKTPVKFAEEKLV</sequence>